<keyword evidence="3" id="KW-1133">Transmembrane helix</keyword>
<comment type="similarity">
    <text evidence="1">Belongs to the SCO1/2 family.</text>
</comment>
<dbReference type="Gene3D" id="3.40.30.10">
    <property type="entry name" value="Glutaredoxin"/>
    <property type="match status" value="1"/>
</dbReference>
<dbReference type="Pfam" id="PF02630">
    <property type="entry name" value="SCO1-SenC"/>
    <property type="match status" value="1"/>
</dbReference>
<evidence type="ECO:0000256" key="1">
    <source>
        <dbReference type="ARBA" id="ARBA00010996"/>
    </source>
</evidence>
<gene>
    <name evidence="5" type="ORF">METZ01_LOCUS357794</name>
</gene>
<keyword evidence="3" id="KW-0472">Membrane</keyword>
<accession>A0A382S510</accession>
<name>A0A382S510_9ZZZZ</name>
<evidence type="ECO:0000256" key="3">
    <source>
        <dbReference type="SAM" id="Phobius"/>
    </source>
</evidence>
<reference evidence="5" key="1">
    <citation type="submission" date="2018-05" db="EMBL/GenBank/DDBJ databases">
        <authorList>
            <person name="Lanie J.A."/>
            <person name="Ng W.-L."/>
            <person name="Kazmierczak K.M."/>
            <person name="Andrzejewski T.M."/>
            <person name="Davidsen T.M."/>
            <person name="Wayne K.J."/>
            <person name="Tettelin H."/>
            <person name="Glass J.I."/>
            <person name="Rusch D."/>
            <person name="Podicherti R."/>
            <person name="Tsui H.-C.T."/>
            <person name="Winkler M.E."/>
        </authorList>
    </citation>
    <scope>NUCLEOTIDE SEQUENCE</scope>
</reference>
<evidence type="ECO:0000313" key="5">
    <source>
        <dbReference type="EMBL" id="SVD04940.1"/>
    </source>
</evidence>
<dbReference type="AlphaFoldDB" id="A0A382S510"/>
<sequence length="128" mass="14373">MSKSSLVVAFLLIVFGLFTVRFILFRDSPLESSELAVYGQVPDFSLIDSNANEFSSNQLKGKIWVADFIFTKCAGPCLAMSQKMAEFHKNFQKDDRVRMISVSVDPSRDSPQVLDAYASRYGADTNTW</sequence>
<protein>
    <recommendedName>
        <fullName evidence="4">Thioredoxin domain-containing protein</fullName>
    </recommendedName>
</protein>
<dbReference type="PROSITE" id="PS51352">
    <property type="entry name" value="THIOREDOXIN_2"/>
    <property type="match status" value="1"/>
</dbReference>
<dbReference type="InterPro" id="IPR036249">
    <property type="entry name" value="Thioredoxin-like_sf"/>
</dbReference>
<dbReference type="PANTHER" id="PTHR12151:SF25">
    <property type="entry name" value="LINALOOL DEHYDRATASE_ISOMERASE DOMAIN-CONTAINING PROTEIN"/>
    <property type="match status" value="1"/>
</dbReference>
<dbReference type="PANTHER" id="PTHR12151">
    <property type="entry name" value="ELECTRON TRANSPORT PROTIN SCO1/SENC FAMILY MEMBER"/>
    <property type="match status" value="1"/>
</dbReference>
<evidence type="ECO:0000256" key="2">
    <source>
        <dbReference type="ARBA" id="ARBA00023008"/>
    </source>
</evidence>
<feature type="transmembrane region" description="Helical" evidence="3">
    <location>
        <begin position="6"/>
        <end position="24"/>
    </location>
</feature>
<dbReference type="InterPro" id="IPR013766">
    <property type="entry name" value="Thioredoxin_domain"/>
</dbReference>
<feature type="non-terminal residue" evidence="5">
    <location>
        <position position="128"/>
    </location>
</feature>
<keyword evidence="2" id="KW-0186">Copper</keyword>
<evidence type="ECO:0000259" key="4">
    <source>
        <dbReference type="PROSITE" id="PS51352"/>
    </source>
</evidence>
<dbReference type="SUPFAM" id="SSF52833">
    <property type="entry name" value="Thioredoxin-like"/>
    <property type="match status" value="1"/>
</dbReference>
<keyword evidence="3" id="KW-0812">Transmembrane</keyword>
<dbReference type="EMBL" id="UINC01126449">
    <property type="protein sequence ID" value="SVD04940.1"/>
    <property type="molecule type" value="Genomic_DNA"/>
</dbReference>
<proteinExistence type="inferred from homology"/>
<dbReference type="InterPro" id="IPR003782">
    <property type="entry name" value="SCO1/SenC"/>
</dbReference>
<feature type="domain" description="Thioredoxin" evidence="4">
    <location>
        <begin position="35"/>
        <end position="128"/>
    </location>
</feature>
<organism evidence="5">
    <name type="scientific">marine metagenome</name>
    <dbReference type="NCBI Taxonomy" id="408172"/>
    <lineage>
        <taxon>unclassified sequences</taxon>
        <taxon>metagenomes</taxon>
        <taxon>ecological metagenomes</taxon>
    </lineage>
</organism>
<dbReference type="CDD" id="cd02968">
    <property type="entry name" value="SCO"/>
    <property type="match status" value="1"/>
</dbReference>